<dbReference type="EMBL" id="REGN01000079">
    <property type="protein sequence ID" value="RNA44649.1"/>
    <property type="molecule type" value="Genomic_DNA"/>
</dbReference>
<dbReference type="AlphaFoldDB" id="A0A3M7T9H8"/>
<dbReference type="Proteomes" id="UP000276133">
    <property type="component" value="Unassembled WGS sequence"/>
</dbReference>
<reference evidence="1 2" key="1">
    <citation type="journal article" date="2018" name="Sci. Rep.">
        <title>Genomic signatures of local adaptation to the degree of environmental predictability in rotifers.</title>
        <authorList>
            <person name="Franch-Gras L."/>
            <person name="Hahn C."/>
            <person name="Garcia-Roger E.M."/>
            <person name="Carmona M.J."/>
            <person name="Serra M."/>
            <person name="Gomez A."/>
        </authorList>
    </citation>
    <scope>NUCLEOTIDE SEQUENCE [LARGE SCALE GENOMIC DNA]</scope>
    <source>
        <strain evidence="1">HYR1</strain>
    </source>
</reference>
<sequence>MLNDLLTLFNQISECFMLKKSVCSVFLDISSTATKNCFYVKLRKITKWLIFVIFSKKKLSPAFFHYSNYKQ</sequence>
<proteinExistence type="predicted"/>
<gene>
    <name evidence="1" type="ORF">BpHYR1_017607</name>
</gene>
<name>A0A3M7T9H8_BRAPC</name>
<organism evidence="1 2">
    <name type="scientific">Brachionus plicatilis</name>
    <name type="common">Marine rotifer</name>
    <name type="synonym">Brachionus muelleri</name>
    <dbReference type="NCBI Taxonomy" id="10195"/>
    <lineage>
        <taxon>Eukaryota</taxon>
        <taxon>Metazoa</taxon>
        <taxon>Spiralia</taxon>
        <taxon>Gnathifera</taxon>
        <taxon>Rotifera</taxon>
        <taxon>Eurotatoria</taxon>
        <taxon>Monogononta</taxon>
        <taxon>Pseudotrocha</taxon>
        <taxon>Ploima</taxon>
        <taxon>Brachionidae</taxon>
        <taxon>Brachionus</taxon>
    </lineage>
</organism>
<keyword evidence="2" id="KW-1185">Reference proteome</keyword>
<accession>A0A3M7T9H8</accession>
<comment type="caution">
    <text evidence="1">The sequence shown here is derived from an EMBL/GenBank/DDBJ whole genome shotgun (WGS) entry which is preliminary data.</text>
</comment>
<evidence type="ECO:0000313" key="1">
    <source>
        <dbReference type="EMBL" id="RNA44649.1"/>
    </source>
</evidence>
<protein>
    <submittedName>
        <fullName evidence="1">Uncharacterized protein</fullName>
    </submittedName>
</protein>
<evidence type="ECO:0000313" key="2">
    <source>
        <dbReference type="Proteomes" id="UP000276133"/>
    </source>
</evidence>